<dbReference type="InterPro" id="IPR013320">
    <property type="entry name" value="ConA-like_dom_sf"/>
</dbReference>
<dbReference type="Gene3D" id="2.60.120.200">
    <property type="match status" value="1"/>
</dbReference>
<dbReference type="GO" id="GO:0004553">
    <property type="term" value="F:hydrolase activity, hydrolyzing O-glycosyl compounds"/>
    <property type="evidence" value="ECO:0007669"/>
    <property type="project" value="InterPro"/>
</dbReference>
<reference evidence="4 5" key="1">
    <citation type="submission" date="2016-07" db="EMBL/GenBank/DDBJ databases">
        <title>Pervasive Adenine N6-methylation of Active Genes in Fungi.</title>
        <authorList>
            <consortium name="DOE Joint Genome Institute"/>
            <person name="Mondo S.J."/>
            <person name="Dannebaum R.O."/>
            <person name="Kuo R.C."/>
            <person name="Labutti K."/>
            <person name="Haridas S."/>
            <person name="Kuo A."/>
            <person name="Salamov A."/>
            <person name="Ahrendt S.R."/>
            <person name="Lipzen A."/>
            <person name="Sullivan W."/>
            <person name="Andreopoulos W.B."/>
            <person name="Clum A."/>
            <person name="Lindquist E."/>
            <person name="Daum C."/>
            <person name="Ramamoorthy G.K."/>
            <person name="Gryganskyi A."/>
            <person name="Culley D."/>
            <person name="Magnuson J.K."/>
            <person name="James T.Y."/>
            <person name="O'Malley M.A."/>
            <person name="Stajich J.E."/>
            <person name="Spatafora J.W."/>
            <person name="Visel A."/>
            <person name="Grigoriev I.V."/>
        </authorList>
    </citation>
    <scope>NUCLEOTIDE SEQUENCE [LARGE SCALE GENOMIC DNA]</scope>
    <source>
        <strain evidence="4 5">CBS 931.73</strain>
    </source>
</reference>
<dbReference type="InterPro" id="IPR000757">
    <property type="entry name" value="Beta-glucanase-like"/>
</dbReference>
<dbReference type="PROSITE" id="PS51762">
    <property type="entry name" value="GH16_2"/>
    <property type="match status" value="1"/>
</dbReference>
<feature type="compositionally biased region" description="Polar residues" evidence="1">
    <location>
        <begin position="333"/>
        <end position="355"/>
    </location>
</feature>
<dbReference type="GO" id="GO:0031505">
    <property type="term" value="P:fungal-type cell wall organization"/>
    <property type="evidence" value="ECO:0007669"/>
    <property type="project" value="TreeGrafter"/>
</dbReference>
<organism evidence="4 5">
    <name type="scientific">Basidiobolus meristosporus CBS 931.73</name>
    <dbReference type="NCBI Taxonomy" id="1314790"/>
    <lineage>
        <taxon>Eukaryota</taxon>
        <taxon>Fungi</taxon>
        <taxon>Fungi incertae sedis</taxon>
        <taxon>Zoopagomycota</taxon>
        <taxon>Entomophthoromycotina</taxon>
        <taxon>Basidiobolomycetes</taxon>
        <taxon>Basidiobolales</taxon>
        <taxon>Basidiobolaceae</taxon>
        <taxon>Basidiobolus</taxon>
    </lineage>
</organism>
<dbReference type="PANTHER" id="PTHR10963">
    <property type="entry name" value="GLYCOSYL HYDROLASE-RELATED"/>
    <property type="match status" value="1"/>
</dbReference>
<dbReference type="Proteomes" id="UP000193498">
    <property type="component" value="Unassembled WGS sequence"/>
</dbReference>
<evidence type="ECO:0000259" key="3">
    <source>
        <dbReference type="PROSITE" id="PS51762"/>
    </source>
</evidence>
<dbReference type="STRING" id="1314790.A0A1Y1YX25"/>
<dbReference type="Pfam" id="PF00722">
    <property type="entry name" value="Glyco_hydro_16"/>
    <property type="match status" value="1"/>
</dbReference>
<dbReference type="AlphaFoldDB" id="A0A1Y1YX25"/>
<dbReference type="InParanoid" id="A0A1Y1YX25"/>
<accession>A0A1Y1YX25</accession>
<dbReference type="GO" id="GO:0009277">
    <property type="term" value="C:fungal-type cell wall"/>
    <property type="evidence" value="ECO:0007669"/>
    <property type="project" value="TreeGrafter"/>
</dbReference>
<protein>
    <submittedName>
        <fullName evidence="4">Concanavalin A-like lectin/glucanase</fullName>
    </submittedName>
</protein>
<dbReference type="EMBL" id="MCFE01000055">
    <property type="protein sequence ID" value="ORY02608.1"/>
    <property type="molecule type" value="Genomic_DNA"/>
</dbReference>
<evidence type="ECO:0000256" key="1">
    <source>
        <dbReference type="SAM" id="MobiDB-lite"/>
    </source>
</evidence>
<keyword evidence="4" id="KW-0430">Lectin</keyword>
<dbReference type="InterPro" id="IPR050546">
    <property type="entry name" value="Glycosyl_Hydrlase_16"/>
</dbReference>
<feature type="region of interest" description="Disordered" evidence="1">
    <location>
        <begin position="333"/>
        <end position="366"/>
    </location>
</feature>
<evidence type="ECO:0000313" key="5">
    <source>
        <dbReference type="Proteomes" id="UP000193498"/>
    </source>
</evidence>
<name>A0A1Y1YX25_9FUNG</name>
<gene>
    <name evidence="4" type="ORF">K493DRAFT_297820</name>
</gene>
<feature type="chain" id="PRO_5012327449" evidence="2">
    <location>
        <begin position="33"/>
        <end position="389"/>
    </location>
</feature>
<evidence type="ECO:0000313" key="4">
    <source>
        <dbReference type="EMBL" id="ORY02608.1"/>
    </source>
</evidence>
<dbReference type="OrthoDB" id="4781at2759"/>
<feature type="domain" description="GH16" evidence="3">
    <location>
        <begin position="61"/>
        <end position="317"/>
    </location>
</feature>
<dbReference type="GO" id="GO:0016757">
    <property type="term" value="F:glycosyltransferase activity"/>
    <property type="evidence" value="ECO:0007669"/>
    <property type="project" value="TreeGrafter"/>
</dbReference>
<comment type="caution">
    <text evidence="4">The sequence shown here is derived from an EMBL/GenBank/DDBJ whole genome shotgun (WGS) entry which is preliminary data.</text>
</comment>
<proteinExistence type="predicted"/>
<dbReference type="GO" id="GO:0005975">
    <property type="term" value="P:carbohydrate metabolic process"/>
    <property type="evidence" value="ECO:0007669"/>
    <property type="project" value="InterPro"/>
</dbReference>
<dbReference type="PANTHER" id="PTHR10963:SF68">
    <property type="entry name" value="GLYCOSIDASE CRH1-RELATED"/>
    <property type="match status" value="1"/>
</dbReference>
<dbReference type="SUPFAM" id="SSF49899">
    <property type="entry name" value="Concanavalin A-like lectins/glucanases"/>
    <property type="match status" value="1"/>
</dbReference>
<keyword evidence="2" id="KW-0732">Signal</keyword>
<sequence length="389" mass="42356">MSLKVRSQLTICFPKLFAAVAILAVGATQISAICENFKANCPAEAPCCKDGWCSNDPLFCSPSNCRPLDSFSPESCYPRALCVNALHEFDNTKIAGTNFTGDPAVADWTSDFTPSNVRAENGQLVLFMPLDSKVNSFGNTQGFGATVSAVRWFDYGKVSARIKSASISKGVVSSFIVRNFEGDEIDFEWVGGYPNRVESNYYYGNDHDYSNGDKHDVGANTAEDFHTYMIEWQPDFITWSVDDKVVRTVSKANTLNATTNAYLYPQRMARVQLGLWDGGRGSEGTKEWAGGETDWSDPNRVYSMYVDWVKIECKYGGNETVVWTTPTHSQATAVTTLGSGNPQATNSNPGDSLNNHSKDKTAPGKNTGSFVSVGSLPLILAAGVAHILN</sequence>
<keyword evidence="5" id="KW-1185">Reference proteome</keyword>
<dbReference type="GO" id="GO:0030246">
    <property type="term" value="F:carbohydrate binding"/>
    <property type="evidence" value="ECO:0007669"/>
    <property type="project" value="UniProtKB-KW"/>
</dbReference>
<feature type="signal peptide" evidence="2">
    <location>
        <begin position="1"/>
        <end position="32"/>
    </location>
</feature>
<evidence type="ECO:0000256" key="2">
    <source>
        <dbReference type="SAM" id="SignalP"/>
    </source>
</evidence>